<protein>
    <submittedName>
        <fullName evidence="1">Uncharacterized protein</fullName>
    </submittedName>
</protein>
<accession>A0AAD3HB51</accession>
<proteinExistence type="predicted"/>
<sequence length="1159" mass="131811">MKLEKMNDDQTTNMDHNGLSVTLLFLLSFTWLDKIRLAMRDREECQHQNSIELASANESPTIKRGGLGNGDWIPVKMSSHLQLNNDGCVAGLSTTIKLVGSDAIPASNIFKVEQKWVDKAHLKSALEFYASATGWSVCNPTPTHFRCNCFRKPGHKDKYRDHQTPRQVDGGSLHKGCTFLIAIRSTKNERSKDKSKPVFDAGVPIIISKVILSHGGSCNPSPQQQLVARARSGKYVKSINDLALYQLCTMSKNGEGRLKTSSIKSIITPFWPSNKNISKGDIYNLRRKIKRIIPHMDHLDNFEAFQQYAKVNKLHSGLDDVPLNEHESTEIAKELWLQIMSERTDEESIVTFKEYMDLMVQKADGNFKYELLSDSNGVITGCVWQTATMRANFERYGSFISVDAMKRGINKWLWPYIAITMYNELDMVCVGCESIICTERIEAYESVINFCLDNSPGRSREDIYVLTADGIITQDVVSNDFSLPNCHFMADWHHLFESLPKLFGPSYTLISSKVREMVTATSSEKFEHAYTTAMEILTATASFNQQHVDTLIDFKSKKESYSSYILSKTRGTRGKHGSSLSESNHSSVLIHLNDGDKYKNNYCEEPMTLVKDLFLREQFLVNKFNSVLYGEKVKLETELHILRNENSEQCLIDAAGSLSLKSYQRFKMRVGRLNEYCCEFLEDDTAKVFSKKFVTAPARLLHRGHTDGIYRCRSCEASISYEEMCEHELLANSMTFLPTLFAQWHFRRDTVKGTKIVTDDSSAYAANIDVDSANGDDIDMDSVVGTEIEHWEEEEVTNTCETKATAPLPKKDITDIMKEVPHRYEHCSDDTKYMVGALVLCMEKLLKTDGQSTLFDSSAHVHDDNVLQYLTSIVQSHGQHKFTKTNMFTRPDMPSELMIRKQSKKRLMSRREHIKRSSKKIVSHQVVVNTKEESSCGYCSGKGHRYTNCDIRKELAAKGAEYIVSLEETKNDASRLRNRLEYNAILQYYDEKQHGTIARNVSNKSRGVFIHNLYLQNCQHPLVGYSSLSDLAIEVSFLAIGSKQEEISTKERMLIAGESMNTFISQSSGRKVKSFIYDGTAFKAPPNRQIQQNLSQSLSQNFILQPQVFGPQLGHLSQPQYPMPMQPIYFTQPSQHYLPLSQQFQHDVTEEEQTAEFKM</sequence>
<dbReference type="EMBL" id="BLLK01000057">
    <property type="protein sequence ID" value="GFH57095.1"/>
    <property type="molecule type" value="Genomic_DNA"/>
</dbReference>
<evidence type="ECO:0000313" key="1">
    <source>
        <dbReference type="EMBL" id="GFH57095.1"/>
    </source>
</evidence>
<evidence type="ECO:0000313" key="2">
    <source>
        <dbReference type="Proteomes" id="UP001054902"/>
    </source>
</evidence>
<keyword evidence="2" id="KW-1185">Reference proteome</keyword>
<dbReference type="AlphaFoldDB" id="A0AAD3HB51"/>
<gene>
    <name evidence="1" type="ORF">CTEN210_13571</name>
</gene>
<dbReference type="Proteomes" id="UP001054902">
    <property type="component" value="Unassembled WGS sequence"/>
</dbReference>
<name>A0AAD3HB51_9STRA</name>
<organism evidence="1 2">
    <name type="scientific">Chaetoceros tenuissimus</name>
    <dbReference type="NCBI Taxonomy" id="426638"/>
    <lineage>
        <taxon>Eukaryota</taxon>
        <taxon>Sar</taxon>
        <taxon>Stramenopiles</taxon>
        <taxon>Ochrophyta</taxon>
        <taxon>Bacillariophyta</taxon>
        <taxon>Coscinodiscophyceae</taxon>
        <taxon>Chaetocerotophycidae</taxon>
        <taxon>Chaetocerotales</taxon>
        <taxon>Chaetocerotaceae</taxon>
        <taxon>Chaetoceros</taxon>
    </lineage>
</organism>
<comment type="caution">
    <text evidence="1">The sequence shown here is derived from an EMBL/GenBank/DDBJ whole genome shotgun (WGS) entry which is preliminary data.</text>
</comment>
<reference evidence="1 2" key="1">
    <citation type="journal article" date="2021" name="Sci. Rep.">
        <title>The genome of the diatom Chaetoceros tenuissimus carries an ancient integrated fragment of an extant virus.</title>
        <authorList>
            <person name="Hongo Y."/>
            <person name="Kimura K."/>
            <person name="Takaki Y."/>
            <person name="Yoshida Y."/>
            <person name="Baba S."/>
            <person name="Kobayashi G."/>
            <person name="Nagasaki K."/>
            <person name="Hano T."/>
            <person name="Tomaru Y."/>
        </authorList>
    </citation>
    <scope>NUCLEOTIDE SEQUENCE [LARGE SCALE GENOMIC DNA]</scope>
    <source>
        <strain evidence="1 2">NIES-3715</strain>
    </source>
</reference>